<organism evidence="2 3">
    <name type="scientific">Bizionia arctica</name>
    <dbReference type="NCBI Taxonomy" id="1495645"/>
    <lineage>
        <taxon>Bacteria</taxon>
        <taxon>Pseudomonadati</taxon>
        <taxon>Bacteroidota</taxon>
        <taxon>Flavobacteriia</taxon>
        <taxon>Flavobacteriales</taxon>
        <taxon>Flavobacteriaceae</taxon>
        <taxon>Bizionia</taxon>
    </lineage>
</organism>
<dbReference type="AlphaFoldDB" id="A0A917LM28"/>
<evidence type="ECO:0000313" key="2">
    <source>
        <dbReference type="EMBL" id="GGG43653.1"/>
    </source>
</evidence>
<dbReference type="EMBL" id="BMFQ01000002">
    <property type="protein sequence ID" value="GGG43653.1"/>
    <property type="molecule type" value="Genomic_DNA"/>
</dbReference>
<comment type="caution">
    <text evidence="2">The sequence shown here is derived from an EMBL/GenBank/DDBJ whole genome shotgun (WGS) entry which is preliminary data.</text>
</comment>
<reference evidence="2" key="2">
    <citation type="submission" date="2020-09" db="EMBL/GenBank/DDBJ databases">
        <authorList>
            <person name="Sun Q."/>
            <person name="Zhou Y."/>
        </authorList>
    </citation>
    <scope>NUCLEOTIDE SEQUENCE</scope>
    <source>
        <strain evidence="2">CGMCC 1.12751</strain>
    </source>
</reference>
<keyword evidence="3" id="KW-1185">Reference proteome</keyword>
<reference evidence="2" key="1">
    <citation type="journal article" date="2014" name="Int. J. Syst. Evol. Microbiol.">
        <title>Complete genome sequence of Corynebacterium casei LMG S-19264T (=DSM 44701T), isolated from a smear-ripened cheese.</title>
        <authorList>
            <consortium name="US DOE Joint Genome Institute (JGI-PGF)"/>
            <person name="Walter F."/>
            <person name="Albersmeier A."/>
            <person name="Kalinowski J."/>
            <person name="Ruckert C."/>
        </authorList>
    </citation>
    <scope>NUCLEOTIDE SEQUENCE</scope>
    <source>
        <strain evidence="2">CGMCC 1.12751</strain>
    </source>
</reference>
<sequence>MAKKTKRILKIVLGVIVFLTLPTLVFFGFVYFKYNEDLPTGIQGEQADALATKMLESLDYEAYKNTNYLEWTFKKRHHYEWQKDKNICTVFWKDYKVELQLNNPSESKAFIHSFRVHDQQAQELIDQATIYFNNDSFWLVAPYKVFDKDTERRLVTTKDGEQALLITYTSGGSTPGDSYLWLLKENGKPKSFRMWVDILPIGGLEASWSNWTKTESGAQLPTFHKMLLFGLEMDNIKGTE</sequence>
<keyword evidence="1" id="KW-0472">Membrane</keyword>
<keyword evidence="1" id="KW-0812">Transmembrane</keyword>
<keyword evidence="1" id="KW-1133">Transmembrane helix</keyword>
<accession>A0A917LM28</accession>
<protein>
    <submittedName>
        <fullName evidence="2">Uncharacterized protein</fullName>
    </submittedName>
</protein>
<evidence type="ECO:0000256" key="1">
    <source>
        <dbReference type="SAM" id="Phobius"/>
    </source>
</evidence>
<feature type="transmembrane region" description="Helical" evidence="1">
    <location>
        <begin position="12"/>
        <end position="32"/>
    </location>
</feature>
<name>A0A917LM28_9FLAO</name>
<proteinExistence type="predicted"/>
<evidence type="ECO:0000313" key="3">
    <source>
        <dbReference type="Proteomes" id="UP000625976"/>
    </source>
</evidence>
<gene>
    <name evidence="2" type="ORF">GCM10010976_13990</name>
</gene>
<dbReference type="RefSeq" id="WP_188463271.1">
    <property type="nucleotide sequence ID" value="NZ_BMFQ01000002.1"/>
</dbReference>
<dbReference type="Proteomes" id="UP000625976">
    <property type="component" value="Unassembled WGS sequence"/>
</dbReference>